<sequence length="266" mass="30773">MTVFNIFALDKNNPDQINLFNSKADGRLDLGKVADKMVEFTSPILDDGMVDGEEFLKINITHLNETTVLEAFATGQGSLGYYTQAYYRNDEEVNSKRKQQRFFSKAKIFLLETNYLIVVFEDTTEEKIKSSVKKLVESLGFELSNFRLSDVLMRSIRSTYTWNEVRLEKVDNDQDSTKKVHYEIDVADGENESLIDSIYKDQGKMVQLSFEMPSKSIEGAPNFISVRLYRNDHRIVINNKEFPNAETLYKFIIHLSNKLIELEKDQ</sequence>
<reference evidence="1 2" key="1">
    <citation type="submission" date="2019-08" db="EMBL/GenBank/DDBJ databases">
        <title>Bacillus genomes from the desert of Cuatro Cienegas, Coahuila.</title>
        <authorList>
            <person name="Olmedo-Alvarez G."/>
        </authorList>
    </citation>
    <scope>NUCLEOTIDE SEQUENCE [LARGE SCALE GENOMIC DNA]</scope>
    <source>
        <strain evidence="1 2">CH98b_3T</strain>
    </source>
</reference>
<protein>
    <submittedName>
        <fullName evidence="1">Uncharacterized protein</fullName>
    </submittedName>
</protein>
<dbReference type="Proteomes" id="UP000324517">
    <property type="component" value="Unassembled WGS sequence"/>
</dbReference>
<accession>A0A5D4TFR4</accession>
<evidence type="ECO:0000313" key="2">
    <source>
        <dbReference type="Proteomes" id="UP000324517"/>
    </source>
</evidence>
<dbReference type="AlphaFoldDB" id="A0A5D4TFR4"/>
<dbReference type="RefSeq" id="WP_148978911.1">
    <property type="nucleotide sequence ID" value="NZ_JBNILM010000002.1"/>
</dbReference>
<evidence type="ECO:0000313" key="1">
    <source>
        <dbReference type="EMBL" id="TYS72956.1"/>
    </source>
</evidence>
<organism evidence="1 2">
    <name type="scientific">Sutcliffiella horikoshii</name>
    <dbReference type="NCBI Taxonomy" id="79883"/>
    <lineage>
        <taxon>Bacteria</taxon>
        <taxon>Bacillati</taxon>
        <taxon>Bacillota</taxon>
        <taxon>Bacilli</taxon>
        <taxon>Bacillales</taxon>
        <taxon>Bacillaceae</taxon>
        <taxon>Sutcliffiella</taxon>
    </lineage>
</organism>
<dbReference type="OrthoDB" id="2974618at2"/>
<comment type="caution">
    <text evidence="1">The sequence shown here is derived from an EMBL/GenBank/DDBJ whole genome shotgun (WGS) entry which is preliminary data.</text>
</comment>
<proteinExistence type="predicted"/>
<gene>
    <name evidence="1" type="ORF">FZC75_07770</name>
</gene>
<name>A0A5D4TFR4_9BACI</name>
<dbReference type="EMBL" id="VTET01000003">
    <property type="protein sequence ID" value="TYS72956.1"/>
    <property type="molecule type" value="Genomic_DNA"/>
</dbReference>